<gene>
    <name evidence="2" type="ORF">PS833_02716</name>
</gene>
<evidence type="ECO:0000259" key="1">
    <source>
        <dbReference type="Pfam" id="PF13503"/>
    </source>
</evidence>
<evidence type="ECO:0000313" key="2">
    <source>
        <dbReference type="EMBL" id="VVO01828.1"/>
    </source>
</evidence>
<sequence length="290" mass="31992">MLELPPLPDDLPWSLPAYLQLDGVSAANLAHRLHRWDNPVYCLYHGTRWHELADISPCLVTLKGAGDSLLAYFQEHAALEWGYLLFSEADALTLCKHWRRLLSLEQAEGVEVMPRIADPAVMHPLFDLACQANSARWFGPVAHVCLPDGVAGAWRQHTRPEQARVEPQANRLTDQELTALGEVEFRNVVSALSEHLQAHFPAFMANFPGPECRQYAQKLASEAYQQGFSSDQEMALYANVFGYLAGQPVIEHPDIAQLLAGAAAGAPLARVQRAAELAESRAADRQGGLL</sequence>
<proteinExistence type="predicted"/>
<protein>
    <recommendedName>
        <fullName evidence="1">DUF4123 domain-containing protein</fullName>
    </recommendedName>
</protein>
<dbReference type="Proteomes" id="UP000409037">
    <property type="component" value="Unassembled WGS sequence"/>
</dbReference>
<evidence type="ECO:0000313" key="3">
    <source>
        <dbReference type="Proteomes" id="UP000409037"/>
    </source>
</evidence>
<dbReference type="InterPro" id="IPR025391">
    <property type="entry name" value="DUF4123"/>
</dbReference>
<dbReference type="AlphaFoldDB" id="A0A5E7CHU0"/>
<dbReference type="Pfam" id="PF13503">
    <property type="entry name" value="DUF4123"/>
    <property type="match status" value="1"/>
</dbReference>
<dbReference type="RefSeq" id="WP_191635349.1">
    <property type="nucleotide sequence ID" value="NZ_CABVHU010000006.1"/>
</dbReference>
<organism evidence="2 3">
    <name type="scientific">Pseudomonas fluorescens</name>
    <dbReference type="NCBI Taxonomy" id="294"/>
    <lineage>
        <taxon>Bacteria</taxon>
        <taxon>Pseudomonadati</taxon>
        <taxon>Pseudomonadota</taxon>
        <taxon>Gammaproteobacteria</taxon>
        <taxon>Pseudomonadales</taxon>
        <taxon>Pseudomonadaceae</taxon>
        <taxon>Pseudomonas</taxon>
    </lineage>
</organism>
<accession>A0A5E7CHU0</accession>
<feature type="domain" description="DUF4123" evidence="1">
    <location>
        <begin position="18"/>
        <end position="127"/>
    </location>
</feature>
<name>A0A5E7CHU0_PSEFL</name>
<dbReference type="EMBL" id="CABVHU010000006">
    <property type="protein sequence ID" value="VVO01828.1"/>
    <property type="molecule type" value="Genomic_DNA"/>
</dbReference>
<reference evidence="2 3" key="1">
    <citation type="submission" date="2019-09" db="EMBL/GenBank/DDBJ databases">
        <authorList>
            <person name="Chandra G."/>
            <person name="Truman W A."/>
        </authorList>
    </citation>
    <scope>NUCLEOTIDE SEQUENCE [LARGE SCALE GENOMIC DNA]</scope>
    <source>
        <strain evidence="2">PS833</strain>
    </source>
</reference>